<proteinExistence type="predicted"/>
<name>A0A832J4C7_9GAMM</name>
<dbReference type="EMBL" id="DRNF01000119">
    <property type="protein sequence ID" value="HHJ80368.1"/>
    <property type="molecule type" value="Genomic_DNA"/>
</dbReference>
<dbReference type="Proteomes" id="UP000885832">
    <property type="component" value="Unassembled WGS sequence"/>
</dbReference>
<gene>
    <name evidence="1" type="ORF">ENJ65_01910</name>
</gene>
<dbReference type="SMART" id="SM00710">
    <property type="entry name" value="PbH1"/>
    <property type="match status" value="5"/>
</dbReference>
<comment type="caution">
    <text evidence="1">The sequence shown here is derived from an EMBL/GenBank/DDBJ whole genome shotgun (WGS) entry which is preliminary data.</text>
</comment>
<dbReference type="InterPro" id="IPR006626">
    <property type="entry name" value="PbH1"/>
</dbReference>
<dbReference type="InterPro" id="IPR011050">
    <property type="entry name" value="Pectin_lyase_fold/virulence"/>
</dbReference>
<dbReference type="AlphaFoldDB" id="A0A832J4C7"/>
<dbReference type="Gene3D" id="2.160.20.10">
    <property type="entry name" value="Single-stranded right-handed beta-helix, Pectin lyase-like"/>
    <property type="match status" value="1"/>
</dbReference>
<evidence type="ECO:0000313" key="1">
    <source>
        <dbReference type="EMBL" id="HHJ80368.1"/>
    </source>
</evidence>
<sequence length="371" mass="40259">MPIQRLLGQPGQTITIAAADPQQPPLFQARPGHNTISIVDSAYVTIRGLVLDGRGLPVDAVKAEGHARWAHHITLEGLVIRGHNNNQQTVAISTKCPTWGWVIRGNVIDGAGTGIYLGNSDGSDAFVGGVIEHNLIMNTLGYNLQIKHQKKREAVKGMPGDRRVTTIRHNVFSKATGSGVPELARPNVLVGHWPLSGAGQDDLYQVYGNLFYQNPHEALFQGEGNIALYNNLLVNTVGDAVHIQPHNDVPRAIEVFNNTVVAAGNGIIIRKPKADVQKRVVAYPQRVTANAVFAAVPLSADRQSGNITGPMAMAQDYLKNPLAKLGEMDLRPKVKLTSSFELKLLQKYQAWNLDFDGQPHQPGEVGAYAAR</sequence>
<reference evidence="1" key="1">
    <citation type="journal article" date="2020" name="mSystems">
        <title>Genome- and Community-Level Interaction Insights into Carbon Utilization and Element Cycling Functions of Hydrothermarchaeota in Hydrothermal Sediment.</title>
        <authorList>
            <person name="Zhou Z."/>
            <person name="Liu Y."/>
            <person name="Xu W."/>
            <person name="Pan J."/>
            <person name="Luo Z.H."/>
            <person name="Li M."/>
        </authorList>
    </citation>
    <scope>NUCLEOTIDE SEQUENCE [LARGE SCALE GENOMIC DNA]</scope>
    <source>
        <strain evidence="1">HyVt-505</strain>
    </source>
</reference>
<evidence type="ECO:0008006" key="2">
    <source>
        <dbReference type="Google" id="ProtNLM"/>
    </source>
</evidence>
<protein>
    <recommendedName>
        <fullName evidence="2">Right handed beta helix domain-containing protein</fullName>
    </recommendedName>
</protein>
<accession>A0A832J4C7</accession>
<dbReference type="SUPFAM" id="SSF51126">
    <property type="entry name" value="Pectin lyase-like"/>
    <property type="match status" value="1"/>
</dbReference>
<dbReference type="InterPro" id="IPR012334">
    <property type="entry name" value="Pectin_lyas_fold"/>
</dbReference>
<organism evidence="1">
    <name type="scientific">Candidatus Tenderia electrophaga</name>
    <dbReference type="NCBI Taxonomy" id="1748243"/>
    <lineage>
        <taxon>Bacteria</taxon>
        <taxon>Pseudomonadati</taxon>
        <taxon>Pseudomonadota</taxon>
        <taxon>Gammaproteobacteria</taxon>
        <taxon>Candidatus Tenderiales</taxon>
        <taxon>Candidatus Tenderiaceae</taxon>
        <taxon>Candidatus Tenderia</taxon>
    </lineage>
</organism>